<dbReference type="EMBL" id="BPVZ01000054">
    <property type="protein sequence ID" value="GKV20020.1"/>
    <property type="molecule type" value="Genomic_DNA"/>
</dbReference>
<keyword evidence="3" id="KW-1185">Reference proteome</keyword>
<organism evidence="2 3">
    <name type="scientific">Rubroshorea leprosula</name>
    <dbReference type="NCBI Taxonomy" id="152421"/>
    <lineage>
        <taxon>Eukaryota</taxon>
        <taxon>Viridiplantae</taxon>
        <taxon>Streptophyta</taxon>
        <taxon>Embryophyta</taxon>
        <taxon>Tracheophyta</taxon>
        <taxon>Spermatophyta</taxon>
        <taxon>Magnoliopsida</taxon>
        <taxon>eudicotyledons</taxon>
        <taxon>Gunneridae</taxon>
        <taxon>Pentapetalae</taxon>
        <taxon>rosids</taxon>
        <taxon>malvids</taxon>
        <taxon>Malvales</taxon>
        <taxon>Dipterocarpaceae</taxon>
        <taxon>Rubroshorea</taxon>
    </lineage>
</organism>
<accession>A0AAV5K9Y5</accession>
<feature type="chain" id="PRO_5043730628" evidence="1">
    <location>
        <begin position="24"/>
        <end position="66"/>
    </location>
</feature>
<dbReference type="AlphaFoldDB" id="A0AAV5K9Y5"/>
<name>A0AAV5K9Y5_9ROSI</name>
<dbReference type="Proteomes" id="UP001054252">
    <property type="component" value="Unassembled WGS sequence"/>
</dbReference>
<gene>
    <name evidence="2" type="ORF">SLEP1_g30200</name>
</gene>
<protein>
    <submittedName>
        <fullName evidence="2">Uncharacterized protein</fullName>
    </submittedName>
</protein>
<evidence type="ECO:0000313" key="2">
    <source>
        <dbReference type="EMBL" id="GKV20020.1"/>
    </source>
</evidence>
<proteinExistence type="predicted"/>
<feature type="signal peptide" evidence="1">
    <location>
        <begin position="1"/>
        <end position="23"/>
    </location>
</feature>
<sequence length="66" mass="7732">MVLISFKSCDLFLFVCPLFHVDAFEEVAGTINRNNLYFSPAPFDTFWPSMQQDSNLPWNVLQTQWN</sequence>
<evidence type="ECO:0000256" key="1">
    <source>
        <dbReference type="SAM" id="SignalP"/>
    </source>
</evidence>
<reference evidence="2 3" key="1">
    <citation type="journal article" date="2021" name="Commun. Biol.">
        <title>The genome of Shorea leprosula (Dipterocarpaceae) highlights the ecological relevance of drought in aseasonal tropical rainforests.</title>
        <authorList>
            <person name="Ng K.K.S."/>
            <person name="Kobayashi M.J."/>
            <person name="Fawcett J.A."/>
            <person name="Hatakeyama M."/>
            <person name="Paape T."/>
            <person name="Ng C.H."/>
            <person name="Ang C.C."/>
            <person name="Tnah L.H."/>
            <person name="Lee C.T."/>
            <person name="Nishiyama T."/>
            <person name="Sese J."/>
            <person name="O'Brien M.J."/>
            <person name="Copetti D."/>
            <person name="Mohd Noor M.I."/>
            <person name="Ong R.C."/>
            <person name="Putra M."/>
            <person name="Sireger I.Z."/>
            <person name="Indrioko S."/>
            <person name="Kosugi Y."/>
            <person name="Izuno A."/>
            <person name="Isagi Y."/>
            <person name="Lee S.L."/>
            <person name="Shimizu K.K."/>
        </authorList>
    </citation>
    <scope>NUCLEOTIDE SEQUENCE [LARGE SCALE GENOMIC DNA]</scope>
    <source>
        <strain evidence="2">214</strain>
    </source>
</reference>
<comment type="caution">
    <text evidence="2">The sequence shown here is derived from an EMBL/GenBank/DDBJ whole genome shotgun (WGS) entry which is preliminary data.</text>
</comment>
<evidence type="ECO:0000313" key="3">
    <source>
        <dbReference type="Proteomes" id="UP001054252"/>
    </source>
</evidence>
<keyword evidence="1" id="KW-0732">Signal</keyword>